<dbReference type="OrthoDB" id="73806at2759"/>
<dbReference type="AlphaFoldDB" id="A0A485KMI6"/>
<feature type="coiled-coil region" evidence="1">
    <location>
        <begin position="79"/>
        <end position="117"/>
    </location>
</feature>
<dbReference type="EMBL" id="CAADRA010005156">
    <property type="protein sequence ID" value="VFT86178.1"/>
    <property type="molecule type" value="Genomic_DNA"/>
</dbReference>
<keyword evidence="1" id="KW-0175">Coiled coil</keyword>
<name>A0A485KMI6_9STRA</name>
<sequence>MLLHVVRRRAHARATASVSSEPTTQTMLGQLHASALAMYESKCRAQLTPDDDVPTLEDLGHGHVLLDLQVDDESVIEMNKRLIRERNALAHEKAQWQAQLQEQHQNLQEVLAATRLLKQKMQLQDTSTPRIDNDDRINRSSVADESIDDPEAIKEPEPTNPPTPHTDNDERDDANYVAASAVVANDDDDDEMAFPDDFVCPL</sequence>
<protein>
    <submittedName>
        <fullName evidence="4">Aste57867_9296 protein</fullName>
    </submittedName>
</protein>
<proteinExistence type="predicted"/>
<evidence type="ECO:0000256" key="1">
    <source>
        <dbReference type="SAM" id="Coils"/>
    </source>
</evidence>
<reference evidence="3" key="2">
    <citation type="submission" date="2019-06" db="EMBL/GenBank/DDBJ databases">
        <title>Genomics analysis of Aphanomyces spp. identifies a new class of oomycete effector associated with host adaptation.</title>
        <authorList>
            <person name="Gaulin E."/>
        </authorList>
    </citation>
    <scope>NUCLEOTIDE SEQUENCE</scope>
    <source>
        <strain evidence="3">CBS 578.67</strain>
    </source>
</reference>
<keyword evidence="5" id="KW-1185">Reference proteome</keyword>
<dbReference type="EMBL" id="VJMH01005135">
    <property type="protein sequence ID" value="KAF0700168.1"/>
    <property type="molecule type" value="Genomic_DNA"/>
</dbReference>
<evidence type="ECO:0000256" key="2">
    <source>
        <dbReference type="SAM" id="MobiDB-lite"/>
    </source>
</evidence>
<dbReference type="Proteomes" id="UP000332933">
    <property type="component" value="Unassembled WGS sequence"/>
</dbReference>
<accession>A0A485KMI6</accession>
<organism evidence="4 5">
    <name type="scientific">Aphanomyces stellatus</name>
    <dbReference type="NCBI Taxonomy" id="120398"/>
    <lineage>
        <taxon>Eukaryota</taxon>
        <taxon>Sar</taxon>
        <taxon>Stramenopiles</taxon>
        <taxon>Oomycota</taxon>
        <taxon>Saprolegniomycetes</taxon>
        <taxon>Saprolegniales</taxon>
        <taxon>Verrucalvaceae</taxon>
        <taxon>Aphanomyces</taxon>
    </lineage>
</organism>
<feature type="region of interest" description="Disordered" evidence="2">
    <location>
        <begin position="121"/>
        <end position="175"/>
    </location>
</feature>
<feature type="compositionally biased region" description="Acidic residues" evidence="2">
    <location>
        <begin position="185"/>
        <end position="194"/>
    </location>
</feature>
<feature type="region of interest" description="Disordered" evidence="2">
    <location>
        <begin position="183"/>
        <end position="202"/>
    </location>
</feature>
<reference evidence="4 5" key="1">
    <citation type="submission" date="2019-03" db="EMBL/GenBank/DDBJ databases">
        <authorList>
            <person name="Gaulin E."/>
            <person name="Dumas B."/>
        </authorList>
    </citation>
    <scope>NUCLEOTIDE SEQUENCE [LARGE SCALE GENOMIC DNA]</scope>
    <source>
        <strain evidence="4">CBS 568.67</strain>
    </source>
</reference>
<gene>
    <name evidence="4" type="primary">Aste57867_9296</name>
    <name evidence="3" type="ORF">As57867_009260</name>
    <name evidence="4" type="ORF">ASTE57867_9296</name>
</gene>
<evidence type="ECO:0000313" key="3">
    <source>
        <dbReference type="EMBL" id="KAF0700168.1"/>
    </source>
</evidence>
<evidence type="ECO:0000313" key="5">
    <source>
        <dbReference type="Proteomes" id="UP000332933"/>
    </source>
</evidence>
<feature type="compositionally biased region" description="Polar residues" evidence="2">
    <location>
        <begin position="121"/>
        <end position="130"/>
    </location>
</feature>
<evidence type="ECO:0000313" key="4">
    <source>
        <dbReference type="EMBL" id="VFT86178.1"/>
    </source>
</evidence>